<feature type="signal peptide" evidence="5">
    <location>
        <begin position="1"/>
        <end position="24"/>
    </location>
</feature>
<evidence type="ECO:0000256" key="4">
    <source>
        <dbReference type="ARBA" id="ARBA00023136"/>
    </source>
</evidence>
<dbReference type="InterPro" id="IPR035986">
    <property type="entry name" value="PKD_dom_sf"/>
</dbReference>
<keyword evidence="3" id="KW-1133">Transmembrane helix</keyword>
<dbReference type="STRING" id="6211.A0A068Y3Q8"/>
<sequence length="1738" mass="191747">MLFFLLQKNLLVFIICEVTLHVHGEKTVAEIRRAAFDFEHSFSCPQEVLVNETFKCTLTVRGANTVQATVQWEDRPPYNQEFAEANRVSLGIPSLKDYENVGSTCKLPAQLIYGPTTSHRAALHTVWFMSSNGSIRLTHRHLKCHTGYVADYEENRCSDGSGAQVVWLHTEDLISTLPGVARFEIDPGWDMLHGDVIEVTTGDTLKCVNTGAPKLEAAIQLDFSNPNVVEFAGAFVTEGTHFVIAALESYAWEQLAPPKLIKLPIRVIPPQMKAAAVLNPTESPIATTGGQLSRRGTDLGRIVGFRFAFLGGNRRRMRFCIEATKPFHGTVEVNGTNFQGTFVSTCRQTSGTCLLVVGNRTIQTGKHHVCASAVADNGQSAVSCLAVEITGRQGKLELYVDGEGAPLNGRTVLRTRPIYGDYDPSLTYSLRFGDGTSPVTSTNLDENVLFVHTYTTEGKFTASMEFWSGERLTCEVAVAHPIDTIQVDFPNGPIALVRKSITGTVRVVSNGPVSIKIGGELLVNQINEIRSFTIIPLDENVHHINATAYNLGFSKTVPITYQGQLNNFEIRIHLQYNTSSTLRFEGAVEFLNYTGLRSVPLGFRLGVECGAVKNALAVAQIIYLHKSDKSFHFSLPQSGQFECTFTGQNDVWKTQPKTYTLEATLPLILGGIGVSAQVGAQSVTGCGKSYNVFDQFTSITLNVDIIQGNAEEILWHLENLNNLNVYFERTKGNTKTIANSHLDVGHYAIVASMNGLGAGSSQSMRFFQIVDTEQLPDYCKQYPPQPIGSCFTKWPFPETLPFRLHFQILNETGNFHRVQWNKQKACLSPRLIVNPLLKKKGQQEPVATFYMNLTLPMQGGTIDVEEEDGDICLPQTELKVNSLYEATIYVNDSLMIDREMHKILLDGIVDTHFSIRIVRPLSAIETHSVTSIEDIVLSGVCEGSDCPQAAKRQWHVKAIYVNGSSWWLDDEEMNRFTQGRNTSTIIIAPDLLLQLSEYTQLSTCLSPTRLSPDEPDVCVILAIRTPTPCNRCVLQSPSILQDFQHVNASCSCPSAKGKFEFYAKTPDGEMTISVSEKPRFSSILPRLEGGIETCIRSRPGSNVYINTCFQSLQFVPVIQEEFKNLLQSIASGKLDILDNAVASGQPSVIFRIVHTISTQVAALMKSDFSEGSLECFNHTRNQAAKLLDKLVTALENTSVTDGETLLSMTSAIEALAANAKEVAFPTVERIQSRLAEVARVLPDILAASSRDNVLAVGHRFLHIGLHLLEVSPSPLLNSGMSHQHASPTPYLRDRAPQSLDYDTDIDSPPLNRVDQLITRNLQEDQRKAATSMVRTLENINAALAQALQDMLVPGGDPLQVTSDTIGTVCFARAGMGISACGGTEFSVQIPDGRLPIEDGVIQASRLRRNFYDYFNDEHLGPQSNLVSLTLYVNGTAINMSNTSSPFVITLKKDENVSSSIPNPSIGIEEQHLTLPDPVVAVDGSLVYQPLILHRFDVGNTENTFVFQLHPTDIGACPQYLVAVRFVIPPNLRFDDGLGRYLWSMIPSSTTKCKPNGNGEEALLNYVYYIDREVLVELKAEALKQTAHMKLRAEELSVLYIGYRQLTTKELDRYSSENPPPVPYPYIDQINNTARVSAFMPSCLHLALGGAEWRKDGCKVLPSSNLGEVACECTHLTTFGAASLHASPHADFPYITDKTDLTHFSICHTITDIAITYACILVWHITGQIYKVNRKVLPS</sequence>
<evidence type="ECO:0000256" key="2">
    <source>
        <dbReference type="ARBA" id="ARBA00022692"/>
    </source>
</evidence>
<dbReference type="OMA" id="GEITICI"/>
<dbReference type="OrthoDB" id="6317021at2759"/>
<protein>
    <submittedName>
        <fullName evidence="7">PKD</fullName>
    </submittedName>
</protein>
<dbReference type="SMART" id="SM00303">
    <property type="entry name" value="GPS"/>
    <property type="match status" value="1"/>
</dbReference>
<dbReference type="PANTHER" id="PTHR10877">
    <property type="entry name" value="POLYCYSTIN FAMILY MEMBER"/>
    <property type="match status" value="1"/>
</dbReference>
<feature type="chain" id="PRO_5006535469" evidence="5">
    <location>
        <begin position="25"/>
        <end position="1738"/>
    </location>
</feature>
<dbReference type="InterPro" id="IPR051223">
    <property type="entry name" value="Polycystin"/>
</dbReference>
<dbReference type="Gene3D" id="2.60.220.50">
    <property type="match status" value="1"/>
</dbReference>
<keyword evidence="8" id="KW-1185">Reference proteome</keyword>
<evidence type="ECO:0000256" key="1">
    <source>
        <dbReference type="ARBA" id="ARBA00004370"/>
    </source>
</evidence>
<reference evidence="7" key="1">
    <citation type="journal article" date="2013" name="Nature">
        <title>The genomes of four tapeworm species reveal adaptations to parasitism.</title>
        <authorList>
            <person name="Tsai I.J."/>
            <person name="Zarowiecki M."/>
            <person name="Holroyd N."/>
            <person name="Garciarrubio A."/>
            <person name="Sanchez-Flores A."/>
            <person name="Brooks K.L."/>
            <person name="Tracey A."/>
            <person name="Bobes R.J."/>
            <person name="Fragoso G."/>
            <person name="Sciutto E."/>
            <person name="Aslett M."/>
            <person name="Beasley H."/>
            <person name="Bennett H.M."/>
            <person name="Cai J."/>
            <person name="Camicia F."/>
            <person name="Clark R."/>
            <person name="Cucher M."/>
            <person name="De Silva N."/>
            <person name="Day T.A."/>
            <person name="Deplazes P."/>
            <person name="Estrada K."/>
            <person name="Fernandez C."/>
            <person name="Holland P.W."/>
            <person name="Hou J."/>
            <person name="Hu S."/>
            <person name="Huckvale T."/>
            <person name="Hung S.S."/>
            <person name="Kamenetzky L."/>
            <person name="Keane J.A."/>
            <person name="Kiss F."/>
            <person name="Koziol U."/>
            <person name="Lambert O."/>
            <person name="Liu K."/>
            <person name="Luo X."/>
            <person name="Luo Y."/>
            <person name="Macchiaroli N."/>
            <person name="Nichol S."/>
            <person name="Paps J."/>
            <person name="Parkinson J."/>
            <person name="Pouchkina-Stantcheva N."/>
            <person name="Riddiford N."/>
            <person name="Rosenzvit M."/>
            <person name="Salinas G."/>
            <person name="Wasmuth J.D."/>
            <person name="Zamanian M."/>
            <person name="Zheng Y."/>
            <person name="Cai X."/>
            <person name="Soberon X."/>
            <person name="Olson P.D."/>
            <person name="Laclette J.P."/>
            <person name="Brehm K."/>
            <person name="Berriman M."/>
            <person name="Garciarrubio A."/>
            <person name="Bobes R.J."/>
            <person name="Fragoso G."/>
            <person name="Sanchez-Flores A."/>
            <person name="Estrada K."/>
            <person name="Cevallos M.A."/>
            <person name="Morett E."/>
            <person name="Gonzalez V."/>
            <person name="Portillo T."/>
            <person name="Ochoa-Leyva A."/>
            <person name="Jose M.V."/>
            <person name="Sciutto E."/>
            <person name="Landa A."/>
            <person name="Jimenez L."/>
            <person name="Valdes V."/>
            <person name="Carrero J.C."/>
            <person name="Larralde C."/>
            <person name="Morales-Montor J."/>
            <person name="Limon-Lason J."/>
            <person name="Soberon X."/>
            <person name="Laclette J.P."/>
        </authorList>
    </citation>
    <scope>NUCLEOTIDE SEQUENCE [LARGE SCALE GENOMIC DNA]</scope>
</reference>
<evidence type="ECO:0000256" key="5">
    <source>
        <dbReference type="SAM" id="SignalP"/>
    </source>
</evidence>
<dbReference type="SUPFAM" id="SSF49299">
    <property type="entry name" value="PKD domain"/>
    <property type="match status" value="1"/>
</dbReference>
<organism evidence="7 8">
    <name type="scientific">Echinococcus multilocularis</name>
    <name type="common">Fox tapeworm</name>
    <dbReference type="NCBI Taxonomy" id="6211"/>
    <lineage>
        <taxon>Eukaryota</taxon>
        <taxon>Metazoa</taxon>
        <taxon>Spiralia</taxon>
        <taxon>Lophotrochozoa</taxon>
        <taxon>Platyhelminthes</taxon>
        <taxon>Cestoda</taxon>
        <taxon>Eucestoda</taxon>
        <taxon>Cyclophyllidea</taxon>
        <taxon>Taeniidae</taxon>
        <taxon>Echinococcus</taxon>
    </lineage>
</organism>
<dbReference type="GO" id="GO:0016020">
    <property type="term" value="C:membrane"/>
    <property type="evidence" value="ECO:0007669"/>
    <property type="project" value="UniProtKB-SubCell"/>
</dbReference>
<accession>A0A068Y3Q8</accession>
<comment type="subcellular location">
    <subcellularLocation>
        <location evidence="1">Membrane</location>
    </subcellularLocation>
</comment>
<gene>
    <name evidence="7" type="ORF">EmuJ_000396200</name>
</gene>
<dbReference type="GO" id="GO:0005262">
    <property type="term" value="F:calcium channel activity"/>
    <property type="evidence" value="ECO:0007669"/>
    <property type="project" value="TreeGrafter"/>
</dbReference>
<evidence type="ECO:0000313" key="7">
    <source>
        <dbReference type="EMBL" id="CDS36796.2"/>
    </source>
</evidence>
<name>A0A068Y3Q8_ECHMU</name>
<keyword evidence="2" id="KW-0812">Transmembrane</keyword>
<reference evidence="7" key="2">
    <citation type="submission" date="2015-11" db="EMBL/GenBank/DDBJ databases">
        <authorList>
            <person name="Zhang Y."/>
            <person name="Guo Z."/>
        </authorList>
    </citation>
    <scope>NUCLEOTIDE SEQUENCE</scope>
</reference>
<keyword evidence="4" id="KW-0472">Membrane</keyword>
<dbReference type="Pfam" id="PF01825">
    <property type="entry name" value="GPS"/>
    <property type="match status" value="1"/>
</dbReference>
<dbReference type="GO" id="GO:0050982">
    <property type="term" value="P:detection of mechanical stimulus"/>
    <property type="evidence" value="ECO:0007669"/>
    <property type="project" value="TreeGrafter"/>
</dbReference>
<dbReference type="EMBL" id="LN902842">
    <property type="protein sequence ID" value="CDS36796.2"/>
    <property type="molecule type" value="Genomic_DNA"/>
</dbReference>
<dbReference type="PROSITE" id="PS50093">
    <property type="entry name" value="PKD"/>
    <property type="match status" value="1"/>
</dbReference>
<feature type="domain" description="PKD" evidence="6">
    <location>
        <begin position="423"/>
        <end position="464"/>
    </location>
</feature>
<evidence type="ECO:0000256" key="3">
    <source>
        <dbReference type="ARBA" id="ARBA00022989"/>
    </source>
</evidence>
<dbReference type="InterPro" id="IPR000601">
    <property type="entry name" value="PKD_dom"/>
</dbReference>
<dbReference type="InterPro" id="IPR046338">
    <property type="entry name" value="GAIN_dom_sf"/>
</dbReference>
<evidence type="ECO:0000259" key="6">
    <source>
        <dbReference type="PROSITE" id="PS50093"/>
    </source>
</evidence>
<proteinExistence type="predicted"/>
<keyword evidence="5" id="KW-0732">Signal</keyword>
<dbReference type="Proteomes" id="UP000017246">
    <property type="component" value="Unassembled WGS sequence"/>
</dbReference>
<evidence type="ECO:0000313" key="8">
    <source>
        <dbReference type="Proteomes" id="UP000017246"/>
    </source>
</evidence>
<dbReference type="InterPro" id="IPR000203">
    <property type="entry name" value="GPS"/>
</dbReference>
<dbReference type="PANTHER" id="PTHR10877:SF150">
    <property type="entry name" value="REJ DOMAIN-CONTAINING PROTEIN"/>
    <property type="match status" value="1"/>
</dbReference>